<dbReference type="SUPFAM" id="SSF52540">
    <property type="entry name" value="P-loop containing nucleoside triphosphate hydrolases"/>
    <property type="match status" value="1"/>
</dbReference>
<evidence type="ECO:0000259" key="2">
    <source>
        <dbReference type="Pfam" id="PF06858"/>
    </source>
</evidence>
<name>A0AAV4LZA1_BABCB</name>
<keyword evidence="4" id="KW-1185">Reference proteome</keyword>
<feature type="compositionally biased region" description="Basic and acidic residues" evidence="1">
    <location>
        <begin position="198"/>
        <end position="207"/>
    </location>
</feature>
<dbReference type="GO" id="GO:0005525">
    <property type="term" value="F:GTP binding"/>
    <property type="evidence" value="ECO:0007669"/>
    <property type="project" value="InterPro"/>
</dbReference>
<dbReference type="Proteomes" id="UP001497744">
    <property type="component" value="Unassembled WGS sequence"/>
</dbReference>
<comment type="caution">
    <text evidence="3">The sequence shown here is derived from an EMBL/GenBank/DDBJ whole genome shotgun (WGS) entry which is preliminary data.</text>
</comment>
<evidence type="ECO:0000313" key="4">
    <source>
        <dbReference type="Proteomes" id="UP001497744"/>
    </source>
</evidence>
<dbReference type="GeneID" id="94196428"/>
<dbReference type="RefSeq" id="XP_067717016.1">
    <property type="nucleotide sequence ID" value="XM_067860915.1"/>
</dbReference>
<gene>
    <name evidence="3" type="ORF">BcabD6B2_43820</name>
</gene>
<accession>A0AAV4LZA1</accession>
<dbReference type="EMBL" id="BPLF01000004">
    <property type="protein sequence ID" value="GIX64947.1"/>
    <property type="molecule type" value="Genomic_DNA"/>
</dbReference>
<dbReference type="PANTHER" id="PTHR45759">
    <property type="entry name" value="NUCLEOLAR GTP-BINDING PROTEIN 1"/>
    <property type="match status" value="1"/>
</dbReference>
<dbReference type="InterPro" id="IPR010674">
    <property type="entry name" value="NOG1_Rossman_fold_dom"/>
</dbReference>
<sequence>MPEGPADAVEYGRGAASASATPDVVTRARKCVTFHANIAGLLPVLAVLCAATAQGFVARCGIGAACGAGVTILRNPEGGRGKKADALFERHLGVNAEAPRVFRQQYAGATGSFKGCCGLVGGVAAHGDDGSPDAEGADGGEDSELEIERFIEACGGWGSDVEDDGGLDGTGEVIWSSDDEDPSSVQAGRLDSQGDSLSCDKDADMAGKRVTGGGYKRTAAIPDEARANDGVSYRTPAAEEEDDGKPVPFRLITPEDKVNNLLSQRTYVKKLFRRIPQISDTTSVLVRSKAHVKGKVGSRSDLAMGNSNKVKTAETLEEPVYDGKPLYAGVYNGLTPRKHTKKRVMREIKVKVDWYAHSITHQVKNVVTFYEQLLRYIHPFQYQMLMTTIYELHHAARIKTPFDELMEELKALKADIVTRANAFNAKIGGVKKCREAFALAKAFILQLDELYAGAEAHFDLYRKFAAQFRKLPIVNNAKPIVAVVGHVNVGKSTLFQTLCEQPVPEVARVDLEAEEPSPLGLISDVLGLKWQERAAPAARRAQREVKIADYNFTTKAINVASVQYRADNFVDEGQLVDTPGLLWREQPKANPYEKLTYAALKDLPSGVVYCFDVSDPSRLGDQVRLYRALEARFPHRPWVNVVSKGRDARLLAEEVSGRDWRGDAVAGDRGGAAGAADGAAARDVRQPGRDAEGSARRARAGCGIASDISTPVCVIGPPIRTITTWPTLELGELRATAAVQHVADQKQAGKLAASALVVGSADLHQRAHGAVEVDGAVDGEALGEDAVLHELADALDQVVDAARAGGGRVEGREVAEDGAQDGDEEGGVVANQIGGVGLLVAVEIDLVEAVEGVSDVELEQSVARAGSRAGGCRGPARGQRAGRGTNLDEGLVYALAVQQVAHEALLQSVLDDVVDLVQRRAGGLDVARGHGALLGLLEDEEGLVHQSAGGDGEAVLGGGHVDGVVVDGVLEPACNRGVLEADVKGEDGLESVGGATHLAEGVAAELGVGGALHEQRAVDGGQHGAERGLVVAPEGAQAGDVGGVGAKLLGAVHARLDLRYERLDVAVGGGDEGAEAGEQKGAQHLARLSRGGHVDLAADADVVGGAQLAVDGLPLAEEEGAGAFDDALEFRAAQPSHPTRSGSAHLLADDFQVRLVRLGAGLERHCEAREELRLRGGALGAQLLDDEGAQAAHDLADVAAAGHLGHLLPVAAALGLLHGGDEPADVLAARRGVAGLVAREDSGAEIVDAADLVDDLD</sequence>
<feature type="compositionally biased region" description="Basic and acidic residues" evidence="1">
    <location>
        <begin position="680"/>
        <end position="695"/>
    </location>
</feature>
<organism evidence="3 4">
    <name type="scientific">Babesia caballi</name>
    <dbReference type="NCBI Taxonomy" id="5871"/>
    <lineage>
        <taxon>Eukaryota</taxon>
        <taxon>Sar</taxon>
        <taxon>Alveolata</taxon>
        <taxon>Apicomplexa</taxon>
        <taxon>Aconoidasida</taxon>
        <taxon>Piroplasmida</taxon>
        <taxon>Babesiidae</taxon>
        <taxon>Babesia</taxon>
    </lineage>
</organism>
<dbReference type="AlphaFoldDB" id="A0AAV4LZA1"/>
<evidence type="ECO:0000256" key="1">
    <source>
        <dbReference type="SAM" id="MobiDB-lite"/>
    </source>
</evidence>
<reference evidence="3 4" key="1">
    <citation type="submission" date="2021-06" db="EMBL/GenBank/DDBJ databases">
        <title>Genome sequence of Babesia caballi.</title>
        <authorList>
            <person name="Yamagishi J."/>
            <person name="Kidaka T."/>
            <person name="Ochi A."/>
        </authorList>
    </citation>
    <scope>NUCLEOTIDE SEQUENCE [LARGE SCALE GENOMIC DNA]</scope>
    <source>
        <strain evidence="3">USDA-D6B2</strain>
    </source>
</reference>
<dbReference type="InterPro" id="IPR027417">
    <property type="entry name" value="P-loop_NTPase"/>
</dbReference>
<dbReference type="Pfam" id="PF06858">
    <property type="entry name" value="NOG1"/>
    <property type="match status" value="1"/>
</dbReference>
<dbReference type="Gene3D" id="3.40.50.300">
    <property type="entry name" value="P-loop containing nucleotide triphosphate hydrolases"/>
    <property type="match status" value="1"/>
</dbReference>
<protein>
    <submittedName>
        <fullName evidence="3">GTP-binding protein, putative</fullName>
    </submittedName>
</protein>
<proteinExistence type="predicted"/>
<evidence type="ECO:0000313" key="3">
    <source>
        <dbReference type="EMBL" id="GIX64947.1"/>
    </source>
</evidence>
<feature type="region of interest" description="Disordered" evidence="1">
    <location>
        <begin position="662"/>
        <end position="696"/>
    </location>
</feature>
<feature type="region of interest" description="Disordered" evidence="1">
    <location>
        <begin position="157"/>
        <end position="214"/>
    </location>
</feature>
<feature type="domain" description="Nucleolar GTP-binding protein 1 Rossman-fold" evidence="2">
    <location>
        <begin position="593"/>
        <end position="644"/>
    </location>
</feature>